<keyword evidence="2" id="KW-0472">Membrane</keyword>
<sequence>MVYKNFDDEVGKRKIFLNNSNCEDYSINKGIKIKMDDWRYENKYNNMHNDKYKQDEDVLNKYSYQIDNVKKKEEREYGNYKMNEYDRRGTNLYGVTKDYNDNMGIYRERYETKINEPYMKPTDEYIEGSKRRISQRDIKELLNKYNKKDEYYHENKYIKNDKRHTYHNFNRKYDSLNQTNNSMFDSENKRRNNYSHDDLTCDKIRYHSKNSRHYNLDKSENSVNMNYINNKDIHNLKIFNREETDKGRYNRINENVEYCKKMFNNINLHNDVSSTFDSDEYEKYNIRNHERKLSPKKKNQYINYHNNDNNIFENSISPLKRYTSLNKSMGYKNSFNDNLNTPCYNKEYENNKRKTELKDFEHNKLNDSYERDKKKSLYDTFFNITEKLESIQKGKEQNASLRKNQDKEIFQEEEKNEYYSNENNNNTIKKKCDLLYHKNYHKNDILHDMTNYENMHNSYIYNNRDSFRNKEDKEQNDNNYQEEAPFDFFIKKYPSMSKKNNIKRNDINVENIYKGVNCFDDILKYNSEDSITCEDDKHILKNLNNNINKNINSNINKNINKNINNNINSNINNNINSNINNNINKKDKNENYQEKIQENLPMDEEFTNIKKPNANLDDTSLSSNNLKSTQLHMSAISHGSNDYSTLYDYTNYSKHPTKESYSDENLYNVSKYEQYILDKKLNKSSMEEKKKKQYEYNFFQSMPTRNCRNEISYNNNNMNDYYKINKTYNIYDMDNMNEYHNFYKEKHLRNKKELVDLSKLKYDIDRDIFLQQHNEILQSNIFKNIDMDEKINSYNNNNNNNNNNMKLSSSLFGKINKSNDNYIMNDTNLFSDNQTYFTNNNAYLNNYYYKNNNHNGDDKNLHMINKLKYSDQEHLINEVNPKYFTSNINKINDYNYNGKSNNKNNINQYENENDNIYNKKYNSVPYEEDEKYTSNITNMVENDSDYIIKNIGKKYILNEDSDQLNKLLELRKNNKKKKKRIQNNQKYSYQDHFYFDDEVNDKYISKTINENDMNTSYNSFNSTYNKRNNISDNCNDNIFNYLKKNRSYTRPMNIDDFNMDDEDQTEQDKYNDDDYDDDNIKKKFKSKKNADLTYNEIFFLIFIYFIKIICMFGKYVIQVILFISFFIYIYFKKKPYKTICTTVLVSFPFLLFCLSFIILSYRSFNTEYFDKDI</sequence>
<protein>
    <submittedName>
        <fullName evidence="3">Uncharacterized protein</fullName>
    </submittedName>
</protein>
<accession>A0A2P9DNZ3</accession>
<feature type="region of interest" description="Disordered" evidence="1">
    <location>
        <begin position="1053"/>
        <end position="1074"/>
    </location>
</feature>
<reference evidence="3 4" key="1">
    <citation type="submission" date="2016-09" db="EMBL/GenBank/DDBJ databases">
        <authorList>
            <consortium name="Pathogen Informatics"/>
        </authorList>
    </citation>
    <scope>NUCLEOTIDE SEQUENCE [LARGE SCALE GENOMIC DNA]</scope>
</reference>
<dbReference type="VEuPathDB" id="PlasmoDB:PRCDC_1414900"/>
<dbReference type="OrthoDB" id="372172at2759"/>
<proteinExistence type="predicted"/>
<gene>
    <name evidence="3" type="ORF">PRG01_1415300</name>
</gene>
<feature type="transmembrane region" description="Helical" evidence="2">
    <location>
        <begin position="1098"/>
        <end position="1131"/>
    </location>
</feature>
<evidence type="ECO:0000256" key="2">
    <source>
        <dbReference type="SAM" id="Phobius"/>
    </source>
</evidence>
<feature type="transmembrane region" description="Helical" evidence="2">
    <location>
        <begin position="1143"/>
        <end position="1164"/>
    </location>
</feature>
<evidence type="ECO:0000313" key="3">
    <source>
        <dbReference type="EMBL" id="SOV82716.1"/>
    </source>
</evidence>
<dbReference type="Proteomes" id="UP000240500">
    <property type="component" value="Chromosome 14"/>
</dbReference>
<organism evidence="3 4">
    <name type="scientific">Plasmodium reichenowi</name>
    <dbReference type="NCBI Taxonomy" id="5854"/>
    <lineage>
        <taxon>Eukaryota</taxon>
        <taxon>Sar</taxon>
        <taxon>Alveolata</taxon>
        <taxon>Apicomplexa</taxon>
        <taxon>Aconoidasida</taxon>
        <taxon>Haemosporida</taxon>
        <taxon>Plasmodiidae</taxon>
        <taxon>Plasmodium</taxon>
        <taxon>Plasmodium (Laverania)</taxon>
    </lineage>
</organism>
<dbReference type="AlphaFoldDB" id="A0A2P9DNZ3"/>
<evidence type="ECO:0000313" key="4">
    <source>
        <dbReference type="Proteomes" id="UP000240500"/>
    </source>
</evidence>
<dbReference type="EMBL" id="LT969577">
    <property type="protein sequence ID" value="SOV82716.1"/>
    <property type="molecule type" value="Genomic_DNA"/>
</dbReference>
<keyword evidence="2" id="KW-0812">Transmembrane</keyword>
<name>A0A2P9DNZ3_PLARE</name>
<dbReference type="VEuPathDB" id="PlasmoDB:PRG01_1415300"/>
<evidence type="ECO:0000256" key="1">
    <source>
        <dbReference type="SAM" id="MobiDB-lite"/>
    </source>
</evidence>
<keyword evidence="2" id="KW-1133">Transmembrane helix</keyword>